<sequence length="204" mass="22971">MPGERWARERMGLALNAYNEFMLAVARSLRFVREKLGLEGLRPRFDEGSSDRRVFLIEVELPASAPLVIAVYSTTEEARPLTWSRVEAKLRRLRRYAAQRAPPARDTFVAVVTASPRARATGPAQKRARRSKVALGTVKDALKALRGYLVKRLRGLIKSLREKEAKAYGELAELLRVLYLLASRLGPVGIPLHEVEAMIRARRA</sequence>
<evidence type="ECO:0000313" key="2">
    <source>
        <dbReference type="Proteomes" id="UP000058613"/>
    </source>
</evidence>
<dbReference type="GeneID" id="26099036"/>
<gene>
    <name evidence="1" type="ORF">Pyrde_0700</name>
</gene>
<organism evidence="1 2">
    <name type="scientific">Pyrodictium delaneyi</name>
    <dbReference type="NCBI Taxonomy" id="1273541"/>
    <lineage>
        <taxon>Archaea</taxon>
        <taxon>Thermoproteota</taxon>
        <taxon>Thermoprotei</taxon>
        <taxon>Desulfurococcales</taxon>
        <taxon>Pyrodictiaceae</taxon>
        <taxon>Pyrodictium</taxon>
    </lineage>
</organism>
<dbReference type="Proteomes" id="UP000058613">
    <property type="component" value="Chromosome"/>
</dbReference>
<dbReference type="RefSeq" id="WP_055408263.1">
    <property type="nucleotide sequence ID" value="NZ_CP013011.1"/>
</dbReference>
<protein>
    <submittedName>
        <fullName evidence="1">Uncharacterized protein</fullName>
    </submittedName>
</protein>
<accession>A0A0P0N2C6</accession>
<reference evidence="1 2" key="1">
    <citation type="submission" date="2015-10" db="EMBL/GenBank/DDBJ databases">
        <title>Complete genome sequence of hyperthermophilic archaeon Pyrodictium delaneyi Su06.</title>
        <authorList>
            <person name="Jung J.-H."/>
            <person name="Lin J."/>
            <person name="Holden J.F."/>
            <person name="Park C.-S."/>
        </authorList>
    </citation>
    <scope>NUCLEOTIDE SEQUENCE [LARGE SCALE GENOMIC DNA]</scope>
    <source>
        <strain evidence="1 2">Su06</strain>
    </source>
</reference>
<name>A0A0P0N2C6_9CREN</name>
<evidence type="ECO:0000313" key="1">
    <source>
        <dbReference type="EMBL" id="ALL00750.1"/>
    </source>
</evidence>
<dbReference type="EMBL" id="CP013011">
    <property type="protein sequence ID" value="ALL00750.1"/>
    <property type="molecule type" value="Genomic_DNA"/>
</dbReference>
<dbReference type="KEGG" id="pdl:Pyrde_0700"/>
<dbReference type="STRING" id="1273541.Pyrde_0700"/>
<proteinExistence type="predicted"/>
<dbReference type="AlphaFoldDB" id="A0A0P0N2C6"/>